<keyword evidence="2" id="KW-1185">Reference proteome</keyword>
<reference evidence="1 2" key="1">
    <citation type="submission" date="2019-02" db="EMBL/GenBank/DDBJ databases">
        <title>Investigation of anaerobic lignin degradation for improved lignocellulosic biofuels.</title>
        <authorList>
            <person name="Deangelis K."/>
        </authorList>
    </citation>
    <scope>NUCLEOTIDE SEQUENCE [LARGE SCALE GENOMIC DNA]</scope>
    <source>
        <strain evidence="1 2">159R</strain>
    </source>
</reference>
<dbReference type="EMBL" id="SJOI01000001">
    <property type="protein sequence ID" value="TCL03839.1"/>
    <property type="molecule type" value="Genomic_DNA"/>
</dbReference>
<dbReference type="Proteomes" id="UP000294555">
    <property type="component" value="Unassembled WGS sequence"/>
</dbReference>
<organism evidence="1 2">
    <name type="scientific">Sodalis ligni</name>
    <dbReference type="NCBI Taxonomy" id="2697027"/>
    <lineage>
        <taxon>Bacteria</taxon>
        <taxon>Pseudomonadati</taxon>
        <taxon>Pseudomonadota</taxon>
        <taxon>Gammaproteobacteria</taxon>
        <taxon>Enterobacterales</taxon>
        <taxon>Bruguierivoracaceae</taxon>
        <taxon>Sodalis</taxon>
    </lineage>
</organism>
<protein>
    <submittedName>
        <fullName evidence="1">Uncharacterized protein</fullName>
    </submittedName>
</protein>
<name>A0A4R1NAY0_9GAMM</name>
<proteinExistence type="predicted"/>
<dbReference type="AlphaFoldDB" id="A0A4R1NAY0"/>
<evidence type="ECO:0000313" key="1">
    <source>
        <dbReference type="EMBL" id="TCL03839.1"/>
    </source>
</evidence>
<evidence type="ECO:0000313" key="2">
    <source>
        <dbReference type="Proteomes" id="UP000294555"/>
    </source>
</evidence>
<comment type="caution">
    <text evidence="1">The sequence shown here is derived from an EMBL/GenBank/DDBJ whole genome shotgun (WGS) entry which is preliminary data.</text>
</comment>
<accession>A0A4R1NAY0</accession>
<sequence>MLEEYTVRARDDGFTACLRSIILSRPCIFEAQRWKIKTARASLWCTGKRSIAGQ</sequence>
<gene>
    <name evidence="1" type="ORF">EZJ58_1927</name>
</gene>